<dbReference type="InterPro" id="IPR025966">
    <property type="entry name" value="OppC_N"/>
</dbReference>
<feature type="domain" description="ABC transmembrane type-1" evidence="11">
    <location>
        <begin position="108"/>
        <end position="298"/>
    </location>
</feature>
<dbReference type="InterPro" id="IPR000515">
    <property type="entry name" value="MetI-like"/>
</dbReference>
<evidence type="ECO:0000256" key="2">
    <source>
        <dbReference type="ARBA" id="ARBA00022448"/>
    </source>
</evidence>
<keyword evidence="13" id="KW-1185">Reference proteome</keyword>
<sequence length="311" mass="34268">MSINPSTPEGKFTPLNKETLFANEKDYKSVSFSQDVWRRLKKHKPAMVSIFVLITITLFVFVGPFMNEHDATAQNYEVIKLKPTMEGSYWFGTDDLGRDMWTRTWDGAKVSLLIGVIAALLDVVFGIVYGVISGYFGGRTDFIMMRFIEIIVGIPNIIITILLVIILEPGITAIIIAIAVSGWAGMARLVRGQVLSLKNREFILAARSLGTKPAKMMRVHLIPNMVGPVLVNISFTIPYAIFAEAVLSFIGLGVPVPDASLGTLINDGRKFLLTGSPYLLFIPATILTLIVTAFSIFGDGLRDAVDPRLRK</sequence>
<dbReference type="OrthoDB" id="9797472at2"/>
<dbReference type="Pfam" id="PF12911">
    <property type="entry name" value="OppC_N"/>
    <property type="match status" value="1"/>
</dbReference>
<dbReference type="InterPro" id="IPR050366">
    <property type="entry name" value="BP-dependent_transpt_permease"/>
</dbReference>
<dbReference type="Gene3D" id="1.10.3720.10">
    <property type="entry name" value="MetI-like"/>
    <property type="match status" value="1"/>
</dbReference>
<dbReference type="AlphaFoldDB" id="A0A6N9PYZ6"/>
<comment type="caution">
    <text evidence="12">The sequence shown here is derived from an EMBL/GenBank/DDBJ whole genome shotgun (WGS) entry which is preliminary data.</text>
</comment>
<dbReference type="GO" id="GO:0015031">
    <property type="term" value="P:protein transport"/>
    <property type="evidence" value="ECO:0007669"/>
    <property type="project" value="UniProtKB-KW"/>
</dbReference>
<dbReference type="GO" id="GO:0015833">
    <property type="term" value="P:peptide transport"/>
    <property type="evidence" value="ECO:0007669"/>
    <property type="project" value="UniProtKB-KW"/>
</dbReference>
<feature type="transmembrane region" description="Helical" evidence="10">
    <location>
        <begin position="147"/>
        <end position="167"/>
    </location>
</feature>
<evidence type="ECO:0000256" key="9">
    <source>
        <dbReference type="ARBA" id="ARBA00024202"/>
    </source>
</evidence>
<keyword evidence="8 10" id="KW-0472">Membrane</keyword>
<keyword evidence="6" id="KW-0653">Protein transport</keyword>
<comment type="similarity">
    <text evidence="9">Belongs to the binding-protein-dependent transport system permease family. OppBC subfamily.</text>
</comment>
<keyword evidence="3" id="KW-1003">Cell membrane</keyword>
<name>A0A6N9PYZ6_9BACL</name>
<keyword evidence="4 10" id="KW-0812">Transmembrane</keyword>
<dbReference type="Proteomes" id="UP000448943">
    <property type="component" value="Unassembled WGS sequence"/>
</dbReference>
<dbReference type="InterPro" id="IPR035906">
    <property type="entry name" value="MetI-like_sf"/>
</dbReference>
<evidence type="ECO:0000256" key="6">
    <source>
        <dbReference type="ARBA" id="ARBA00022927"/>
    </source>
</evidence>
<evidence type="ECO:0000256" key="1">
    <source>
        <dbReference type="ARBA" id="ARBA00004651"/>
    </source>
</evidence>
<comment type="subcellular location">
    <subcellularLocation>
        <location evidence="1 10">Cell membrane</location>
        <topology evidence="1 10">Multi-pass membrane protein</topology>
    </subcellularLocation>
</comment>
<evidence type="ECO:0000256" key="8">
    <source>
        <dbReference type="ARBA" id="ARBA00023136"/>
    </source>
</evidence>
<dbReference type="PROSITE" id="PS50928">
    <property type="entry name" value="ABC_TM1"/>
    <property type="match status" value="1"/>
</dbReference>
<dbReference type="EMBL" id="SIJB01000017">
    <property type="protein sequence ID" value="NBI28751.1"/>
    <property type="molecule type" value="Genomic_DNA"/>
</dbReference>
<feature type="transmembrane region" description="Helical" evidence="10">
    <location>
        <begin position="221"/>
        <end position="242"/>
    </location>
</feature>
<evidence type="ECO:0000313" key="12">
    <source>
        <dbReference type="EMBL" id="NBI28751.1"/>
    </source>
</evidence>
<keyword evidence="7 10" id="KW-1133">Transmembrane helix</keyword>
<dbReference type="GO" id="GO:0055085">
    <property type="term" value="P:transmembrane transport"/>
    <property type="evidence" value="ECO:0007669"/>
    <property type="project" value="InterPro"/>
</dbReference>
<feature type="transmembrane region" description="Helical" evidence="10">
    <location>
        <begin position="110"/>
        <end position="135"/>
    </location>
</feature>
<accession>A0A6N9PYZ6</accession>
<evidence type="ECO:0000313" key="13">
    <source>
        <dbReference type="Proteomes" id="UP000448943"/>
    </source>
</evidence>
<evidence type="ECO:0000256" key="5">
    <source>
        <dbReference type="ARBA" id="ARBA00022856"/>
    </source>
</evidence>
<evidence type="ECO:0000256" key="4">
    <source>
        <dbReference type="ARBA" id="ARBA00022692"/>
    </source>
</evidence>
<dbReference type="RefSeq" id="WP_160645542.1">
    <property type="nucleotide sequence ID" value="NZ_SIJB01000017.1"/>
</dbReference>
<evidence type="ECO:0000256" key="10">
    <source>
        <dbReference type="RuleBase" id="RU363032"/>
    </source>
</evidence>
<evidence type="ECO:0000256" key="7">
    <source>
        <dbReference type="ARBA" id="ARBA00022989"/>
    </source>
</evidence>
<organism evidence="12 13">
    <name type="scientific">Chengkuizengella marina</name>
    <dbReference type="NCBI Taxonomy" id="2507566"/>
    <lineage>
        <taxon>Bacteria</taxon>
        <taxon>Bacillati</taxon>
        <taxon>Bacillota</taxon>
        <taxon>Bacilli</taxon>
        <taxon>Bacillales</taxon>
        <taxon>Paenibacillaceae</taxon>
        <taxon>Chengkuizengella</taxon>
    </lineage>
</organism>
<feature type="transmembrane region" description="Helical" evidence="10">
    <location>
        <begin position="278"/>
        <end position="301"/>
    </location>
</feature>
<evidence type="ECO:0000256" key="3">
    <source>
        <dbReference type="ARBA" id="ARBA00022475"/>
    </source>
</evidence>
<keyword evidence="2 10" id="KW-0813">Transport</keyword>
<keyword evidence="5" id="KW-0571">Peptide transport</keyword>
<dbReference type="PANTHER" id="PTHR43386:SF24">
    <property type="entry name" value="OLIGOPEPTIDE TRANSPORT SYSTEM PERMEASE PROTEIN AMID"/>
    <property type="match status" value="1"/>
</dbReference>
<evidence type="ECO:0000259" key="11">
    <source>
        <dbReference type="PROSITE" id="PS50928"/>
    </source>
</evidence>
<feature type="transmembrane region" description="Helical" evidence="10">
    <location>
        <begin position="46"/>
        <end position="66"/>
    </location>
</feature>
<feature type="transmembrane region" description="Helical" evidence="10">
    <location>
        <begin position="173"/>
        <end position="190"/>
    </location>
</feature>
<protein>
    <submittedName>
        <fullName evidence="12">ABC transporter permease</fullName>
    </submittedName>
</protein>
<dbReference type="CDD" id="cd06261">
    <property type="entry name" value="TM_PBP2"/>
    <property type="match status" value="1"/>
</dbReference>
<dbReference type="GO" id="GO:0005886">
    <property type="term" value="C:plasma membrane"/>
    <property type="evidence" value="ECO:0007669"/>
    <property type="project" value="UniProtKB-SubCell"/>
</dbReference>
<gene>
    <name evidence="12" type="ORF">ERL59_07250</name>
</gene>
<proteinExistence type="inferred from homology"/>
<reference evidence="12 13" key="1">
    <citation type="submission" date="2019-01" db="EMBL/GenBank/DDBJ databases">
        <title>Chengkuizengella sp. nov., isolated from deep-sea sediment of East Pacific Ocean.</title>
        <authorList>
            <person name="Yang J."/>
            <person name="Lai Q."/>
            <person name="Shao Z."/>
        </authorList>
    </citation>
    <scope>NUCLEOTIDE SEQUENCE [LARGE SCALE GENOMIC DNA]</scope>
    <source>
        <strain evidence="12 13">YPA3-1-1</strain>
    </source>
</reference>
<dbReference type="Pfam" id="PF00528">
    <property type="entry name" value="BPD_transp_1"/>
    <property type="match status" value="1"/>
</dbReference>
<dbReference type="PANTHER" id="PTHR43386">
    <property type="entry name" value="OLIGOPEPTIDE TRANSPORT SYSTEM PERMEASE PROTEIN APPC"/>
    <property type="match status" value="1"/>
</dbReference>
<dbReference type="SUPFAM" id="SSF161098">
    <property type="entry name" value="MetI-like"/>
    <property type="match status" value="1"/>
</dbReference>